<dbReference type="PANTHER" id="PTHR24300">
    <property type="entry name" value="CYTOCHROME P450 508A4-RELATED"/>
    <property type="match status" value="1"/>
</dbReference>
<comment type="caution">
    <text evidence="6">The sequence shown here is derived from an EMBL/GenBank/DDBJ whole genome shotgun (WGS) entry which is preliminary data.</text>
</comment>
<keyword evidence="2" id="KW-0479">Metal-binding</keyword>
<proteinExistence type="inferred from homology"/>
<keyword evidence="4" id="KW-0560">Oxidoreductase</keyword>
<dbReference type="Pfam" id="PF00067">
    <property type="entry name" value="p450"/>
    <property type="match status" value="1"/>
</dbReference>
<keyword evidence="3" id="KW-0408">Iron</keyword>
<evidence type="ECO:0000256" key="3">
    <source>
        <dbReference type="ARBA" id="ARBA00023004"/>
    </source>
</evidence>
<keyword evidence="5" id="KW-0812">Transmembrane</keyword>
<dbReference type="InterPro" id="IPR050182">
    <property type="entry name" value="Cytochrome_P450_fam2"/>
</dbReference>
<evidence type="ECO:0000256" key="4">
    <source>
        <dbReference type="ARBA" id="ARBA00023033"/>
    </source>
</evidence>
<evidence type="ECO:0000256" key="1">
    <source>
        <dbReference type="ARBA" id="ARBA00010617"/>
    </source>
</evidence>
<gene>
    <name evidence="6" type="primary">Cyp2j6_0</name>
    <name evidence="6" type="ORF">TNIN_161871</name>
</gene>
<dbReference type="PANTHER" id="PTHR24300:SF375">
    <property type="entry name" value="CYTOCHROME P450 FAMILY"/>
    <property type="match status" value="1"/>
</dbReference>
<accession>A0A8X6M921</accession>
<keyword evidence="5" id="KW-1133">Transmembrane helix</keyword>
<sequence>MSYFDGIVTNFLGAFALGTFFWGKTFLNPFGKLEQEVWRCFQFLHRPQLMICVSDYELIKEILNHPLTLARPPQAFDFLVGKGGFSGQNGEAWQEQRRFVVQTMRNLGLGKGLWETMIQDDSAMLVKEIQKANGEPFAFNEPLAMSQISNSLSLLFGRHLDPETEKDDIEVIEKSRGKRWKQFSSVNVNIILPWLTKLMMLFNVLNYQDFINLLRKMEDIFK</sequence>
<evidence type="ECO:0000313" key="7">
    <source>
        <dbReference type="Proteomes" id="UP000886998"/>
    </source>
</evidence>
<evidence type="ECO:0000313" key="6">
    <source>
        <dbReference type="EMBL" id="GFS32951.1"/>
    </source>
</evidence>
<keyword evidence="5" id="KW-0472">Membrane</keyword>
<reference evidence="6" key="1">
    <citation type="submission" date="2020-08" db="EMBL/GenBank/DDBJ databases">
        <title>Multicomponent nature underlies the extraordinary mechanical properties of spider dragline silk.</title>
        <authorList>
            <person name="Kono N."/>
            <person name="Nakamura H."/>
            <person name="Mori M."/>
            <person name="Yoshida Y."/>
            <person name="Ohtoshi R."/>
            <person name="Malay A.D."/>
            <person name="Moran D.A.P."/>
            <person name="Tomita M."/>
            <person name="Numata K."/>
            <person name="Arakawa K."/>
        </authorList>
    </citation>
    <scope>NUCLEOTIDE SEQUENCE</scope>
</reference>
<evidence type="ECO:0000256" key="5">
    <source>
        <dbReference type="SAM" id="Phobius"/>
    </source>
</evidence>
<feature type="transmembrane region" description="Helical" evidence="5">
    <location>
        <begin position="6"/>
        <end position="23"/>
    </location>
</feature>
<name>A0A8X6M921_9ARAC</name>
<feature type="transmembrane region" description="Helical" evidence="5">
    <location>
        <begin position="186"/>
        <end position="205"/>
    </location>
</feature>
<dbReference type="EMBL" id="BMAV01024407">
    <property type="protein sequence ID" value="GFS32951.1"/>
    <property type="molecule type" value="Genomic_DNA"/>
</dbReference>
<dbReference type="InterPro" id="IPR001128">
    <property type="entry name" value="Cyt_P450"/>
</dbReference>
<dbReference type="GO" id="GO:0020037">
    <property type="term" value="F:heme binding"/>
    <property type="evidence" value="ECO:0007669"/>
    <property type="project" value="InterPro"/>
</dbReference>
<dbReference type="GO" id="GO:0016712">
    <property type="term" value="F:oxidoreductase activity, acting on paired donors, with incorporation or reduction of molecular oxygen, reduced flavin or flavoprotein as one donor, and incorporation of one atom of oxygen"/>
    <property type="evidence" value="ECO:0007669"/>
    <property type="project" value="TreeGrafter"/>
</dbReference>
<dbReference type="SUPFAM" id="SSF48264">
    <property type="entry name" value="Cytochrome P450"/>
    <property type="match status" value="1"/>
</dbReference>
<dbReference type="Gene3D" id="1.10.630.10">
    <property type="entry name" value="Cytochrome P450"/>
    <property type="match status" value="1"/>
</dbReference>
<dbReference type="InterPro" id="IPR036396">
    <property type="entry name" value="Cyt_P450_sf"/>
</dbReference>
<dbReference type="GO" id="GO:0006082">
    <property type="term" value="P:organic acid metabolic process"/>
    <property type="evidence" value="ECO:0007669"/>
    <property type="project" value="TreeGrafter"/>
</dbReference>
<keyword evidence="7" id="KW-1185">Reference proteome</keyword>
<dbReference type="GO" id="GO:0005737">
    <property type="term" value="C:cytoplasm"/>
    <property type="evidence" value="ECO:0007669"/>
    <property type="project" value="TreeGrafter"/>
</dbReference>
<dbReference type="AlphaFoldDB" id="A0A8X6M921"/>
<dbReference type="OrthoDB" id="6412898at2759"/>
<keyword evidence="4" id="KW-0503">Monooxygenase</keyword>
<comment type="similarity">
    <text evidence="1">Belongs to the cytochrome P450 family.</text>
</comment>
<organism evidence="6 7">
    <name type="scientific">Trichonephila inaurata madagascariensis</name>
    <dbReference type="NCBI Taxonomy" id="2747483"/>
    <lineage>
        <taxon>Eukaryota</taxon>
        <taxon>Metazoa</taxon>
        <taxon>Ecdysozoa</taxon>
        <taxon>Arthropoda</taxon>
        <taxon>Chelicerata</taxon>
        <taxon>Arachnida</taxon>
        <taxon>Araneae</taxon>
        <taxon>Araneomorphae</taxon>
        <taxon>Entelegynae</taxon>
        <taxon>Araneoidea</taxon>
        <taxon>Nephilidae</taxon>
        <taxon>Trichonephila</taxon>
        <taxon>Trichonephila inaurata</taxon>
    </lineage>
</organism>
<dbReference type="Proteomes" id="UP000886998">
    <property type="component" value="Unassembled WGS sequence"/>
</dbReference>
<dbReference type="GO" id="GO:0006805">
    <property type="term" value="P:xenobiotic metabolic process"/>
    <property type="evidence" value="ECO:0007669"/>
    <property type="project" value="TreeGrafter"/>
</dbReference>
<protein>
    <submittedName>
        <fullName evidence="6">Cytochrome P450 2J6</fullName>
    </submittedName>
</protein>
<dbReference type="GO" id="GO:0005506">
    <property type="term" value="F:iron ion binding"/>
    <property type="evidence" value="ECO:0007669"/>
    <property type="project" value="InterPro"/>
</dbReference>
<evidence type="ECO:0000256" key="2">
    <source>
        <dbReference type="ARBA" id="ARBA00022723"/>
    </source>
</evidence>